<feature type="compositionally biased region" description="Basic and acidic residues" evidence="8">
    <location>
        <begin position="1248"/>
        <end position="1263"/>
    </location>
</feature>
<dbReference type="Proteomes" id="UP001159641">
    <property type="component" value="Unassembled WGS sequence"/>
</dbReference>
<dbReference type="SUPFAM" id="SSF49899">
    <property type="entry name" value="Concanavalin A-like lectins/glucanases"/>
    <property type="match status" value="1"/>
</dbReference>
<feature type="compositionally biased region" description="Low complexity" evidence="8">
    <location>
        <begin position="628"/>
        <end position="643"/>
    </location>
</feature>
<keyword evidence="12" id="KW-1185">Reference proteome</keyword>
<feature type="domain" description="Fibrillar collagen NC1" evidence="10">
    <location>
        <begin position="1589"/>
        <end position="1800"/>
    </location>
</feature>
<dbReference type="PANTHER" id="PTHR24023:SF1082">
    <property type="entry name" value="COLLAGEN TRIPLE HELIX REPEAT"/>
    <property type="match status" value="1"/>
</dbReference>
<reference evidence="11 12" key="1">
    <citation type="submission" date="2022-11" db="EMBL/GenBank/DDBJ databases">
        <title>Whole genome sequence of Eschrichtius robustus ER-17-0199.</title>
        <authorList>
            <person name="Bruniche-Olsen A."/>
            <person name="Black A.N."/>
            <person name="Fields C.J."/>
            <person name="Walden K."/>
            <person name="Dewoody J.A."/>
        </authorList>
    </citation>
    <scope>NUCLEOTIDE SEQUENCE [LARGE SCALE GENOMIC DNA]</scope>
    <source>
        <strain evidence="11">ER-17-0199</strain>
        <tissue evidence="11">Blubber</tissue>
    </source>
</reference>
<feature type="compositionally biased region" description="Pro residues" evidence="8">
    <location>
        <begin position="400"/>
        <end position="413"/>
    </location>
</feature>
<keyword evidence="2" id="KW-0964">Secreted</keyword>
<evidence type="ECO:0000256" key="2">
    <source>
        <dbReference type="ARBA" id="ARBA00022525"/>
    </source>
</evidence>
<proteinExistence type="predicted"/>
<feature type="region of interest" description="Disordered" evidence="8">
    <location>
        <begin position="229"/>
        <end position="318"/>
    </location>
</feature>
<evidence type="ECO:0000256" key="3">
    <source>
        <dbReference type="ARBA" id="ARBA00022530"/>
    </source>
</evidence>
<keyword evidence="7" id="KW-0379">Hydroxylation</keyword>
<dbReference type="SMART" id="SM00282">
    <property type="entry name" value="LamG"/>
    <property type="match status" value="1"/>
</dbReference>
<feature type="signal peptide" evidence="9">
    <location>
        <begin position="1"/>
        <end position="27"/>
    </location>
</feature>
<feature type="compositionally biased region" description="Polar residues" evidence="8">
    <location>
        <begin position="258"/>
        <end position="270"/>
    </location>
</feature>
<feature type="compositionally biased region" description="Low complexity" evidence="8">
    <location>
        <begin position="342"/>
        <end position="351"/>
    </location>
</feature>
<keyword evidence="5" id="KW-0677">Repeat</keyword>
<dbReference type="Gene3D" id="2.60.120.200">
    <property type="match status" value="1"/>
</dbReference>
<evidence type="ECO:0000313" key="11">
    <source>
        <dbReference type="EMBL" id="KAJ8787601.1"/>
    </source>
</evidence>
<dbReference type="Pfam" id="PF02210">
    <property type="entry name" value="Laminin_G_2"/>
    <property type="match status" value="1"/>
</dbReference>
<keyword evidence="3" id="KW-0272">Extracellular matrix</keyword>
<keyword evidence="6" id="KW-0176">Collagen</keyword>
<evidence type="ECO:0000313" key="12">
    <source>
        <dbReference type="Proteomes" id="UP001159641"/>
    </source>
</evidence>
<dbReference type="FunFam" id="2.60.120.200:FF:000049">
    <property type="entry name" value="collagen alpha-2(XI) chain isoform X2"/>
    <property type="match status" value="1"/>
</dbReference>
<dbReference type="GO" id="GO:0005581">
    <property type="term" value="C:collagen trimer"/>
    <property type="evidence" value="ECO:0007669"/>
    <property type="project" value="UniProtKB-KW"/>
</dbReference>
<dbReference type="SMART" id="SM00038">
    <property type="entry name" value="COLFI"/>
    <property type="match status" value="1"/>
</dbReference>
<feature type="compositionally biased region" description="Gly residues" evidence="8">
    <location>
        <begin position="996"/>
        <end position="1005"/>
    </location>
</feature>
<feature type="compositionally biased region" description="Basic and acidic residues" evidence="8">
    <location>
        <begin position="1224"/>
        <end position="1235"/>
    </location>
</feature>
<accession>A0AB34H488</accession>
<feature type="region of interest" description="Disordered" evidence="8">
    <location>
        <begin position="1465"/>
        <end position="1591"/>
    </location>
</feature>
<dbReference type="GO" id="GO:0005615">
    <property type="term" value="C:extracellular space"/>
    <property type="evidence" value="ECO:0007669"/>
    <property type="project" value="TreeGrafter"/>
</dbReference>
<dbReference type="GO" id="GO:0031012">
    <property type="term" value="C:extracellular matrix"/>
    <property type="evidence" value="ECO:0007669"/>
    <property type="project" value="TreeGrafter"/>
</dbReference>
<dbReference type="InterPro" id="IPR000885">
    <property type="entry name" value="Fib_collagen_C"/>
</dbReference>
<evidence type="ECO:0000256" key="4">
    <source>
        <dbReference type="ARBA" id="ARBA00022729"/>
    </source>
</evidence>
<gene>
    <name evidence="11" type="ORF">J1605_022916</name>
</gene>
<organism evidence="11 12">
    <name type="scientific">Eschrichtius robustus</name>
    <name type="common">California gray whale</name>
    <name type="synonym">Eschrichtius gibbosus</name>
    <dbReference type="NCBI Taxonomy" id="9764"/>
    <lineage>
        <taxon>Eukaryota</taxon>
        <taxon>Metazoa</taxon>
        <taxon>Chordata</taxon>
        <taxon>Craniata</taxon>
        <taxon>Vertebrata</taxon>
        <taxon>Euteleostomi</taxon>
        <taxon>Mammalia</taxon>
        <taxon>Eutheria</taxon>
        <taxon>Laurasiatheria</taxon>
        <taxon>Artiodactyla</taxon>
        <taxon>Whippomorpha</taxon>
        <taxon>Cetacea</taxon>
        <taxon>Mysticeti</taxon>
        <taxon>Eschrichtiidae</taxon>
        <taxon>Eschrichtius</taxon>
    </lineage>
</organism>
<feature type="region of interest" description="Disordered" evidence="8">
    <location>
        <begin position="330"/>
        <end position="465"/>
    </location>
</feature>
<feature type="region of interest" description="Disordered" evidence="8">
    <location>
        <begin position="1224"/>
        <end position="1268"/>
    </location>
</feature>
<feature type="chain" id="PRO_5044191638" description="Fibrillar collagen NC1 domain-containing protein" evidence="9">
    <location>
        <begin position="28"/>
        <end position="1801"/>
    </location>
</feature>
<feature type="compositionally biased region" description="Basic and acidic residues" evidence="8">
    <location>
        <begin position="950"/>
        <end position="967"/>
    </location>
</feature>
<evidence type="ECO:0000256" key="6">
    <source>
        <dbReference type="ARBA" id="ARBA00023119"/>
    </source>
</evidence>
<dbReference type="SMART" id="SM00210">
    <property type="entry name" value="TSPN"/>
    <property type="match status" value="1"/>
</dbReference>
<dbReference type="GO" id="GO:0030020">
    <property type="term" value="F:extracellular matrix structural constituent conferring tensile strength"/>
    <property type="evidence" value="ECO:0007669"/>
    <property type="project" value="TreeGrafter"/>
</dbReference>
<dbReference type="EMBL" id="JAIQCJ010001784">
    <property type="protein sequence ID" value="KAJ8787601.1"/>
    <property type="molecule type" value="Genomic_DNA"/>
</dbReference>
<evidence type="ECO:0000256" key="1">
    <source>
        <dbReference type="ARBA" id="ARBA00004498"/>
    </source>
</evidence>
<protein>
    <recommendedName>
        <fullName evidence="10">Fibrillar collagen NC1 domain-containing protein</fullName>
    </recommendedName>
</protein>
<feature type="compositionally biased region" description="Low complexity" evidence="8">
    <location>
        <begin position="679"/>
        <end position="692"/>
    </location>
</feature>
<dbReference type="CDD" id="cd00110">
    <property type="entry name" value="LamG"/>
    <property type="match status" value="1"/>
</dbReference>
<name>A0AB34H488_ESCRO</name>
<dbReference type="Pfam" id="PF01391">
    <property type="entry name" value="Collagen"/>
    <property type="match status" value="4"/>
</dbReference>
<feature type="compositionally biased region" description="Basic and acidic residues" evidence="8">
    <location>
        <begin position="794"/>
        <end position="803"/>
    </location>
</feature>
<dbReference type="PANTHER" id="PTHR24023">
    <property type="entry name" value="COLLAGEN ALPHA"/>
    <property type="match status" value="1"/>
</dbReference>
<keyword evidence="4 9" id="KW-0732">Signal</keyword>
<dbReference type="InterPro" id="IPR048287">
    <property type="entry name" value="TSPN-like_N"/>
</dbReference>
<feature type="region of interest" description="Disordered" evidence="8">
    <location>
        <begin position="485"/>
        <end position="818"/>
    </location>
</feature>
<feature type="compositionally biased region" description="Pro residues" evidence="8">
    <location>
        <begin position="529"/>
        <end position="544"/>
    </location>
</feature>
<sequence length="1801" mass="190010">MERCSRCRRLLLLVPLLLGLSAAPAWAGAAPVDVLRALRFPSLPDGVRRARGICPADVAYRVSRPAQLSAPTRQLFPGGFPKDFSLLTAVRTRPGLQAPLLTVYSAQGVRQLGLELGQPVRFLYEDQTGRPQPPAQPVFRGLSLADGKWHRVAVAVKGQSVTLIIDCKKRVTRPLPRSAHPVLDTRGVIIFGAQILDEEVFEGDVQELAIVPGVQAAYESCEQKELECEGGWRERPQRQQSHRAQRSPKQQPPRLHRSQNQEPQRQSTESLYYDYEPPYYDVMTTGTTPDYQDPTPGEEEGNLESHPLPPPEEEQTDLQVPSTADRFLTEEYGEGGTDPTAGPYDYTYGYGDDYREETELGPALSAETAHLGAAAHGPRGLKGEKGEPAVLEPGMLVEGPPGPEGPAGFPGPPGIQGNPGPVGDPGERGPPGRAGLPGSDGAPGPPGTSLMLPFRFGSGGGDKGPVVAAQEAQAQAILQQARLALRGPPGPMGYTGRPGPLGQPGSPGLKGESGDLGPQVTAPTHLIPKPVPPPLSIPTNPAPASPSQGPRGPQGLMGPPGKAGRRGRAGADGARGMPGEPGVKGDRGFDGLPGLPGEKGHRGDIGAQGLPGPPGEDGDRGGDGEIGPRGLPGESGPRGLLGPKGPPGIPGPLGVRGMDGPHGPKGSLGPQGEPGPPGQQGTPGTQGLPGPQGAIGPHGEKGPRGKPGLPGMPGSDGPPGHPGKEGPPGTKGNQGPSGPQGPLGYPGPRGVKGVDGIRGLKGHKGEKGEDGFPGFKGDMGVKGDRGEIGVPGSRGEDGPEGPKGRTGPTGDPGPPGLMGEKVMGRVASWVFLVCLATLDARVPRVHGVSGDPEVPLGSLELREHRVVMAPTGPPERGVSLDLRAPTDFLAPKDLQAPLGRMGCRDTQAREEKWVSKGRPAPLAPQEWWDPREPQEKPGPWGSEVTQAPRDPLESRDSLEQLEKKGQRSGDPGPPGAPGKDGPAGLRGFPGERGLPGTAGGLGLKGNEGPAGPPGPAGSDSISCLRALLGSEVQQDLGDPLAPQGAQGRKVPLEQQERKAFRVRRAPSVRLAAMGYRVPWGFLALLVPRAWQERMETRVRWETPDRRALKGTRGNMALLDPLDPLVPWGSLEPRGQMGSLELGVPRDTLEPKVMREPEDSMGPQDPLVYRVCQAPRGRREKQETWALWDHPGPQDLEAQLDPMEPMVHKVPLEVLGTWVPLERRGSQESQDLRESRASQGSRVHAGNVGRKESRGSQERRDHQGLRAPPVMMAPKGTLVLLAFLVTLALLEKVALGARMVLRVTTEKMESQDSLDPLVPLGRMGLLDHLERGDLLVHLVLRGDKERREPRGILVLWAPRERQALWVLQAQQENLVLMVCGGSRAQWVSKAVPGPQAKLGLQALWDPQGFLASGAMLGPRERRPGPSPSLVFWALTPVVLLLPIHVSPLCIPLTTWPLFQGHPGLIGLIGPPGEQGEKGDRGLPGPQGSTGPKGETGIPGASGPIGPGGSPGLPGPAGPKGAKGATGPAGPKGEKGIQGPPGHPGPPGEVIQPLPIQMPKKTRRSVDGSQLMQEDEAVPTGGAPGSPGGLEEIFGSLDSLREEIEQMRRPTGTQDSPARTCQDLKLCHPELPDGEYWVDPNQGCARDAFRVFCNFTAGGETCVTPRDDVTQLLCRPVSILDYSPLSCQFSYVDSEGSPVGVVQLTFLRLLSVSAHQNISYPCSGEVWDGPLKLRGANEDDLSPETSPYVKEFRDGCQTQQGRTVLEVRTPVLEQLPVLDASFSDLGAPPRRGGVLLGPVCFMG</sequence>
<dbReference type="InterPro" id="IPR001791">
    <property type="entry name" value="Laminin_G"/>
</dbReference>
<dbReference type="GO" id="GO:0030198">
    <property type="term" value="P:extracellular matrix organization"/>
    <property type="evidence" value="ECO:0007669"/>
    <property type="project" value="TreeGrafter"/>
</dbReference>
<dbReference type="InterPro" id="IPR050149">
    <property type="entry name" value="Collagen_superfamily"/>
</dbReference>
<evidence type="ECO:0000256" key="8">
    <source>
        <dbReference type="SAM" id="MobiDB-lite"/>
    </source>
</evidence>
<dbReference type="InterPro" id="IPR013320">
    <property type="entry name" value="ConA-like_dom_sf"/>
</dbReference>
<evidence type="ECO:0000259" key="10">
    <source>
        <dbReference type="PROSITE" id="PS51461"/>
    </source>
</evidence>
<feature type="region of interest" description="Disordered" evidence="8">
    <location>
        <begin position="908"/>
        <end position="1021"/>
    </location>
</feature>
<feature type="compositionally biased region" description="Gly residues" evidence="8">
    <location>
        <begin position="1501"/>
        <end position="1510"/>
    </location>
</feature>
<dbReference type="InterPro" id="IPR008160">
    <property type="entry name" value="Collagen"/>
</dbReference>
<dbReference type="Gene3D" id="2.60.120.1000">
    <property type="match status" value="1"/>
</dbReference>
<comment type="subcellular location">
    <subcellularLocation>
        <location evidence="1">Secreted</location>
        <location evidence="1">Extracellular space</location>
        <location evidence="1">Extracellular matrix</location>
    </subcellularLocation>
</comment>
<feature type="compositionally biased region" description="Low complexity" evidence="8">
    <location>
        <begin position="497"/>
        <end position="510"/>
    </location>
</feature>
<feature type="compositionally biased region" description="Low complexity" evidence="8">
    <location>
        <begin position="1517"/>
        <end position="1529"/>
    </location>
</feature>
<comment type="caution">
    <text evidence="11">The sequence shown here is derived from an EMBL/GenBank/DDBJ whole genome shotgun (WGS) entry which is preliminary data.</text>
</comment>
<evidence type="ECO:0000256" key="7">
    <source>
        <dbReference type="ARBA" id="ARBA00023278"/>
    </source>
</evidence>
<dbReference type="Pfam" id="PF01410">
    <property type="entry name" value="COLFI"/>
    <property type="match status" value="1"/>
</dbReference>
<dbReference type="PROSITE" id="PS51461">
    <property type="entry name" value="NC1_FIB"/>
    <property type="match status" value="1"/>
</dbReference>
<evidence type="ECO:0000256" key="9">
    <source>
        <dbReference type="SAM" id="SignalP"/>
    </source>
</evidence>
<evidence type="ECO:0000256" key="5">
    <source>
        <dbReference type="ARBA" id="ARBA00022737"/>
    </source>
</evidence>